<sequence>MSSTDTHQPNETRIVAEPDLPIIVITREFDAPPERVFRAYTDPDLVVQWLGPRRLEMRIDRYDARNGGSYRYVHRDDDGTEYGFHGVFHEVRPNERIVQTFTYDGFPDGVSLETAVFEDLGGRTRVTGRSLMDSIEARDAMLKSGMDVGVREGYERLDELLGGQQDDSADQHTETGS</sequence>
<comment type="similarity">
    <text evidence="1">Belongs to the AHA1 family.</text>
</comment>
<name>A0A917P5Y3_9ACTN</name>
<dbReference type="EMBL" id="BMMU01000036">
    <property type="protein sequence ID" value="GGJ63294.1"/>
    <property type="molecule type" value="Genomic_DNA"/>
</dbReference>
<dbReference type="AlphaFoldDB" id="A0A917P5Y3"/>
<protein>
    <submittedName>
        <fullName evidence="3">Activator of HSP90 ATPase</fullName>
    </submittedName>
</protein>
<dbReference type="SUPFAM" id="SSF55961">
    <property type="entry name" value="Bet v1-like"/>
    <property type="match status" value="1"/>
</dbReference>
<dbReference type="Pfam" id="PF08327">
    <property type="entry name" value="AHSA1"/>
    <property type="match status" value="1"/>
</dbReference>
<evidence type="ECO:0000313" key="4">
    <source>
        <dbReference type="Proteomes" id="UP000625682"/>
    </source>
</evidence>
<gene>
    <name evidence="3" type="ORF">GCM10012282_70630</name>
</gene>
<keyword evidence="4" id="KW-1185">Reference proteome</keyword>
<dbReference type="InterPro" id="IPR023393">
    <property type="entry name" value="START-like_dom_sf"/>
</dbReference>
<dbReference type="Gene3D" id="3.30.530.20">
    <property type="match status" value="1"/>
</dbReference>
<proteinExistence type="inferred from homology"/>
<dbReference type="RefSeq" id="WP_189151505.1">
    <property type="nucleotide sequence ID" value="NZ_BAABER010000039.1"/>
</dbReference>
<comment type="caution">
    <text evidence="3">The sequence shown here is derived from an EMBL/GenBank/DDBJ whole genome shotgun (WGS) entry which is preliminary data.</text>
</comment>
<accession>A0A917P5Y3</accession>
<reference evidence="3" key="2">
    <citation type="submission" date="2020-09" db="EMBL/GenBank/DDBJ databases">
        <authorList>
            <person name="Sun Q."/>
            <person name="Zhou Y."/>
        </authorList>
    </citation>
    <scope>NUCLEOTIDE SEQUENCE</scope>
    <source>
        <strain evidence="3">CGMCC 4.7272</strain>
    </source>
</reference>
<feature type="domain" description="Activator of Hsp90 ATPase homologue 1/2-like C-terminal" evidence="2">
    <location>
        <begin position="30"/>
        <end position="162"/>
    </location>
</feature>
<dbReference type="InterPro" id="IPR013538">
    <property type="entry name" value="ASHA1/2-like_C"/>
</dbReference>
<reference evidence="3" key="1">
    <citation type="journal article" date="2014" name="Int. J. Syst. Evol. Microbiol.">
        <title>Complete genome sequence of Corynebacterium casei LMG S-19264T (=DSM 44701T), isolated from a smear-ripened cheese.</title>
        <authorList>
            <consortium name="US DOE Joint Genome Institute (JGI-PGF)"/>
            <person name="Walter F."/>
            <person name="Albersmeier A."/>
            <person name="Kalinowski J."/>
            <person name="Ruckert C."/>
        </authorList>
    </citation>
    <scope>NUCLEOTIDE SEQUENCE</scope>
    <source>
        <strain evidence="3">CGMCC 4.7272</strain>
    </source>
</reference>
<evidence type="ECO:0000313" key="3">
    <source>
        <dbReference type="EMBL" id="GGJ63294.1"/>
    </source>
</evidence>
<organism evidence="3 4">
    <name type="scientific">Streptomyces lacrimifluminis</name>
    <dbReference type="NCBI Taxonomy" id="1500077"/>
    <lineage>
        <taxon>Bacteria</taxon>
        <taxon>Bacillati</taxon>
        <taxon>Actinomycetota</taxon>
        <taxon>Actinomycetes</taxon>
        <taxon>Kitasatosporales</taxon>
        <taxon>Streptomycetaceae</taxon>
        <taxon>Streptomyces</taxon>
    </lineage>
</organism>
<evidence type="ECO:0000259" key="2">
    <source>
        <dbReference type="Pfam" id="PF08327"/>
    </source>
</evidence>
<dbReference type="CDD" id="cd07826">
    <property type="entry name" value="SRPBCC_CalC_Aha1-like_9"/>
    <property type="match status" value="1"/>
</dbReference>
<evidence type="ECO:0000256" key="1">
    <source>
        <dbReference type="ARBA" id="ARBA00006817"/>
    </source>
</evidence>
<dbReference type="Proteomes" id="UP000625682">
    <property type="component" value="Unassembled WGS sequence"/>
</dbReference>